<dbReference type="InterPro" id="IPR036388">
    <property type="entry name" value="WH-like_DNA-bd_sf"/>
</dbReference>
<dbReference type="AlphaFoldDB" id="A0A8J4AY62"/>
<reference evidence="7" key="1">
    <citation type="journal article" date="2021" name="Proc. Natl. Acad. Sci. U.S.A.">
        <title>Three genomes in the algal genus Volvox reveal the fate of a haploid sex-determining region after a transition to homothallism.</title>
        <authorList>
            <person name="Yamamoto K."/>
            <person name="Hamaji T."/>
            <person name="Kawai-Toyooka H."/>
            <person name="Matsuzaki R."/>
            <person name="Takahashi F."/>
            <person name="Nishimura Y."/>
            <person name="Kawachi M."/>
            <person name="Noguchi H."/>
            <person name="Minakuchi Y."/>
            <person name="Umen J.G."/>
            <person name="Toyoda A."/>
            <person name="Nozaki H."/>
        </authorList>
    </citation>
    <scope>NUCLEOTIDE SEQUENCE</scope>
    <source>
        <strain evidence="7">NIES-3780</strain>
    </source>
</reference>
<feature type="region of interest" description="Disordered" evidence="5">
    <location>
        <begin position="44"/>
        <end position="164"/>
    </location>
</feature>
<feature type="compositionally biased region" description="Basic and acidic residues" evidence="5">
    <location>
        <begin position="547"/>
        <end position="560"/>
    </location>
</feature>
<dbReference type="InterPro" id="IPR053924">
    <property type="entry name" value="RecX_HTH_2nd"/>
</dbReference>
<comment type="caution">
    <text evidence="7">The sequence shown here is derived from an EMBL/GenBank/DDBJ whole genome shotgun (WGS) entry which is preliminary data.</text>
</comment>
<evidence type="ECO:0000256" key="2">
    <source>
        <dbReference type="ARBA" id="ARBA00009695"/>
    </source>
</evidence>
<dbReference type="PANTHER" id="PTHR33602:SF1">
    <property type="entry name" value="REGULATORY PROTEIN RECX FAMILY PROTEIN"/>
    <property type="match status" value="1"/>
</dbReference>
<comment type="subcellular location">
    <subcellularLocation>
        <location evidence="1">Cytoplasm</location>
    </subcellularLocation>
</comment>
<keyword evidence="4" id="KW-0963">Cytoplasm</keyword>
<protein>
    <recommendedName>
        <fullName evidence="3">Regulatory protein RecX</fullName>
    </recommendedName>
</protein>
<evidence type="ECO:0000256" key="5">
    <source>
        <dbReference type="SAM" id="MobiDB-lite"/>
    </source>
</evidence>
<gene>
    <name evidence="7" type="ORF">Vafri_4675</name>
</gene>
<feature type="region of interest" description="Disordered" evidence="5">
    <location>
        <begin position="179"/>
        <end position="214"/>
    </location>
</feature>
<evidence type="ECO:0000256" key="4">
    <source>
        <dbReference type="ARBA" id="ARBA00022490"/>
    </source>
</evidence>
<dbReference type="Proteomes" id="UP000747399">
    <property type="component" value="Unassembled WGS sequence"/>
</dbReference>
<evidence type="ECO:0000256" key="1">
    <source>
        <dbReference type="ARBA" id="ARBA00004496"/>
    </source>
</evidence>
<accession>A0A8J4AY62</accession>
<keyword evidence="8" id="KW-1185">Reference proteome</keyword>
<feature type="region of interest" description="Disordered" evidence="5">
    <location>
        <begin position="547"/>
        <end position="630"/>
    </location>
</feature>
<feature type="compositionally biased region" description="Low complexity" evidence="5">
    <location>
        <begin position="582"/>
        <end position="595"/>
    </location>
</feature>
<name>A0A8J4AY62_9CHLO</name>
<dbReference type="PANTHER" id="PTHR33602">
    <property type="entry name" value="REGULATORY PROTEIN RECX FAMILY PROTEIN"/>
    <property type="match status" value="1"/>
</dbReference>
<dbReference type="InterPro" id="IPR003783">
    <property type="entry name" value="Regulatory_RecX"/>
</dbReference>
<dbReference type="Pfam" id="PF02631">
    <property type="entry name" value="RecX_HTH2"/>
    <property type="match status" value="1"/>
</dbReference>
<feature type="compositionally biased region" description="Polar residues" evidence="5">
    <location>
        <begin position="608"/>
        <end position="620"/>
    </location>
</feature>
<dbReference type="GO" id="GO:0005737">
    <property type="term" value="C:cytoplasm"/>
    <property type="evidence" value="ECO:0007669"/>
    <property type="project" value="UniProtKB-SubCell"/>
</dbReference>
<evidence type="ECO:0000259" key="6">
    <source>
        <dbReference type="Pfam" id="PF02631"/>
    </source>
</evidence>
<organism evidence="7 8">
    <name type="scientific">Volvox africanus</name>
    <dbReference type="NCBI Taxonomy" id="51714"/>
    <lineage>
        <taxon>Eukaryota</taxon>
        <taxon>Viridiplantae</taxon>
        <taxon>Chlorophyta</taxon>
        <taxon>core chlorophytes</taxon>
        <taxon>Chlorophyceae</taxon>
        <taxon>CS clade</taxon>
        <taxon>Chlamydomonadales</taxon>
        <taxon>Volvocaceae</taxon>
        <taxon>Volvox</taxon>
    </lineage>
</organism>
<dbReference type="EMBL" id="BNCO01000005">
    <property type="protein sequence ID" value="GIL47945.1"/>
    <property type="molecule type" value="Genomic_DNA"/>
</dbReference>
<dbReference type="Gene3D" id="1.10.10.10">
    <property type="entry name" value="Winged helix-like DNA-binding domain superfamily/Winged helix DNA-binding domain"/>
    <property type="match status" value="1"/>
</dbReference>
<feature type="domain" description="RecX second three-helical" evidence="6">
    <location>
        <begin position="469"/>
        <end position="510"/>
    </location>
</feature>
<evidence type="ECO:0000256" key="3">
    <source>
        <dbReference type="ARBA" id="ARBA00018111"/>
    </source>
</evidence>
<proteinExistence type="inferred from homology"/>
<feature type="compositionally biased region" description="Low complexity" evidence="5">
    <location>
        <begin position="561"/>
        <end position="574"/>
    </location>
</feature>
<feature type="compositionally biased region" description="Low complexity" evidence="5">
    <location>
        <begin position="88"/>
        <end position="103"/>
    </location>
</feature>
<dbReference type="GO" id="GO:0006282">
    <property type="term" value="P:regulation of DNA repair"/>
    <property type="evidence" value="ECO:0007669"/>
    <property type="project" value="InterPro"/>
</dbReference>
<feature type="compositionally biased region" description="Polar residues" evidence="5">
    <location>
        <begin position="131"/>
        <end position="145"/>
    </location>
</feature>
<evidence type="ECO:0000313" key="8">
    <source>
        <dbReference type="Proteomes" id="UP000747399"/>
    </source>
</evidence>
<evidence type="ECO:0000313" key="7">
    <source>
        <dbReference type="EMBL" id="GIL47945.1"/>
    </source>
</evidence>
<comment type="similarity">
    <text evidence="2">Belongs to the RecX family.</text>
</comment>
<sequence>MRDIRVSSVSGHAFGRRLSIFRYNCGFPSGSGLPRRWLQTCARRTSRPASTGADNEADSEDGGDSDRPMSLAALSRAESQRKLGNVAQRQQRSRQSGVQYSRSPALPPQTRKSEHSQLTMKTNRLEGFVSASPSRNSGRLCSPSTAMGPLTRRQQTPSPGAPSVATPLAEAALPAAAGFAVPPADPQPDFEPGAPRIHNPDLEPAEPAPEPRHPPVAFRNVAELRRMLQERQGVARQAVAVVTTTVNGAAAAATAPPAPRLPRRFGSIEVASDNLSSAPTADHTGNCEVFVDSPANSSRGIEVVDVAPEHARSVAAAGAADGAAEVAASILRPGSQQATANDIGGGGFAAGRPEVIPDPRQIQRDGDGRPASAMDVLAATAMATASHPSAAVLAGLSLRRVGPPASLPVKPKIEQQDEEYEKAKRYALSLLQRSPLPTSELTRRLLARGHPRQAVEPLLTWLAEGGALNDRIYARLFATSKWNSNLMAPSKIKQELMAQGVSTADVAAALTHVFGPSQRIQLRAAGTPEELAVRDALLDAARRHVERRSGAAISDAERINNLRSNSRSTTPSPSAEVDEHCNSSSDNGNGSASASGRREKSTVRKHSSVGTDRWGTSRSSAAGWGAKAKEQNAKRRRLAMWLQYRGHEMDVVLKVFDLLKV</sequence>